<keyword evidence="6" id="KW-0998">Cell outer membrane</keyword>
<keyword evidence="2" id="KW-1134">Transmembrane beta strand</keyword>
<dbReference type="InterPro" id="IPR034746">
    <property type="entry name" value="POTRA"/>
</dbReference>
<comment type="caution">
    <text evidence="10">The sequence shown here is derived from an EMBL/GenBank/DDBJ whole genome shotgun (WGS) entry which is preliminary data.</text>
</comment>
<keyword evidence="5 8" id="KW-0472">Membrane</keyword>
<gene>
    <name evidence="10" type="primary">bamA</name>
    <name evidence="10" type="ORF">VOP03_15015</name>
</gene>
<evidence type="ECO:0000256" key="6">
    <source>
        <dbReference type="ARBA" id="ARBA00023237"/>
    </source>
</evidence>
<dbReference type="PROSITE" id="PS51779">
    <property type="entry name" value="POTRA"/>
    <property type="match status" value="3"/>
</dbReference>
<evidence type="ECO:0000256" key="3">
    <source>
        <dbReference type="ARBA" id="ARBA00022692"/>
    </source>
</evidence>
<keyword evidence="11" id="KW-1185">Reference proteome</keyword>
<dbReference type="RefSeq" id="WP_326279854.1">
    <property type="nucleotide sequence ID" value="NZ_JAYKYV010000017.1"/>
</dbReference>
<evidence type="ECO:0000256" key="5">
    <source>
        <dbReference type="ARBA" id="ARBA00023136"/>
    </source>
</evidence>
<dbReference type="Pfam" id="PF07244">
    <property type="entry name" value="POTRA"/>
    <property type="match status" value="4"/>
</dbReference>
<feature type="domain" description="POTRA" evidence="9">
    <location>
        <begin position="201"/>
        <end position="288"/>
    </location>
</feature>
<organism evidence="10 11">
    <name type="scientific">Flagellimonas halotolerans</name>
    <dbReference type="NCBI Taxonomy" id="3112164"/>
    <lineage>
        <taxon>Bacteria</taxon>
        <taxon>Pseudomonadati</taxon>
        <taxon>Bacteroidota</taxon>
        <taxon>Flavobacteriia</taxon>
        <taxon>Flavobacteriales</taxon>
        <taxon>Flavobacteriaceae</taxon>
        <taxon>Flagellimonas</taxon>
    </lineage>
</organism>
<dbReference type="Proteomes" id="UP001355298">
    <property type="component" value="Unassembled WGS sequence"/>
</dbReference>
<sequence>MEKRANNLTKGITNFILSTLIIPLFLFSAHGIAQETDFEEGKQYILGGLTVTGLQSYNEQTVKSYTGLRVGQPIKVPGDEISAVIKKLWSLDLFSNVEMFYTKIEDDKIFLELSITERPTLNNVTVYGVKKRKVEDIIDDTDLKKGKKITESLIANTKNYLQNKYKKQGFLNAKVSIATTADTTGTNVQNMVINVNKGDKVKIKDINFVGNEKLSNKKLRKSLKNTKKKKFYRFWKKSKYIEADYEEDLDNLIDTYAERGYRDARVLSDTFVKLDEKNIELTIKVEEGDKYYFGDIDFVGNSVYTDRMLSQVLGIKKGDTYNGVLLKERVADDSDPDAQDLTNLYQNNGYLFSSINPVEVSAVNDTIDFEIRIIEGKETFLDHVTVSGNDKTNDHVIYREIRTRPGQKYSKSNIVRTIRELGQLGFFDAEQIVPDIINPDPNAGTVDVNYSLVESGSSQIELQGGFGGGGFIGTLGLSFSNFSLKNIFNKEAYKPVPMGDGQTFALRLQASRTFRVYSLNFSEPWLGGKKPVRFNLSVSRTQQFRTQYNQNGRFDVDKSRGFAITGVSAGLAKRVQWPDDFFTISHSLSYQLYDFNDYNSGLFNFGNGSSNSLSYTFGISRSSQGPSRIFPTSGSNFELTAKFTPPYSLFSGKDYKQLKEDIDDTTRRLYEIGEPGSTEEQLEFNQLSGDLERMEEERFKLLEYYKIKFKGDWYQAIVGKLTLRTNAEFGFLGAYNHDIGNVPFERFYVGGDGLGNFTLDGRDVVQLRGYENQSLTPYINNAITGNLEQDGGTIYNKFSLELRYPLTLKPSASIYALSFLEAGNAFNNFNEYNPFELKRSAGVGLRIFMPAFGLLGIDFGYGFDTDARPGSVGPSGWQTHFIIGQQF</sequence>
<comment type="subcellular location">
    <subcellularLocation>
        <location evidence="1">Membrane</location>
    </subcellularLocation>
</comment>
<dbReference type="InterPro" id="IPR023707">
    <property type="entry name" value="OM_assembly_BamA"/>
</dbReference>
<evidence type="ECO:0000256" key="2">
    <source>
        <dbReference type="ARBA" id="ARBA00022452"/>
    </source>
</evidence>
<name>A0ABU6IUK8_9FLAO</name>
<dbReference type="Gene3D" id="3.10.20.310">
    <property type="entry name" value="membrane protein fhac"/>
    <property type="match status" value="5"/>
</dbReference>
<dbReference type="PANTHER" id="PTHR12815">
    <property type="entry name" value="SORTING AND ASSEMBLY MACHINERY SAMM50 PROTEIN FAMILY MEMBER"/>
    <property type="match status" value="1"/>
</dbReference>
<dbReference type="PANTHER" id="PTHR12815:SF47">
    <property type="entry name" value="TRANSLOCATION AND ASSEMBLY MODULE SUBUNIT TAMA"/>
    <property type="match status" value="1"/>
</dbReference>
<dbReference type="NCBIfam" id="TIGR03303">
    <property type="entry name" value="OM_YaeT"/>
    <property type="match status" value="1"/>
</dbReference>
<dbReference type="InterPro" id="IPR010827">
    <property type="entry name" value="BamA/TamA_POTRA"/>
</dbReference>
<dbReference type="InterPro" id="IPR039910">
    <property type="entry name" value="D15-like"/>
</dbReference>
<evidence type="ECO:0000259" key="9">
    <source>
        <dbReference type="PROSITE" id="PS51779"/>
    </source>
</evidence>
<dbReference type="Gene3D" id="2.40.160.50">
    <property type="entry name" value="membrane protein fhac: a member of the omp85/tpsb transporter family"/>
    <property type="match status" value="1"/>
</dbReference>
<feature type="domain" description="POTRA" evidence="9">
    <location>
        <begin position="291"/>
        <end position="376"/>
    </location>
</feature>
<protein>
    <recommendedName>
        <fullName evidence="7">Outer membrane protein assembly factor BamA</fullName>
    </recommendedName>
</protein>
<evidence type="ECO:0000256" key="4">
    <source>
        <dbReference type="ARBA" id="ARBA00022729"/>
    </source>
</evidence>
<feature type="transmembrane region" description="Helical" evidence="8">
    <location>
        <begin position="12"/>
        <end position="33"/>
    </location>
</feature>
<proteinExistence type="predicted"/>
<keyword evidence="8" id="KW-1133">Transmembrane helix</keyword>
<feature type="domain" description="POTRA" evidence="9">
    <location>
        <begin position="44"/>
        <end position="118"/>
    </location>
</feature>
<evidence type="ECO:0000313" key="10">
    <source>
        <dbReference type="EMBL" id="MEC4266667.1"/>
    </source>
</evidence>
<evidence type="ECO:0000256" key="8">
    <source>
        <dbReference type="SAM" id="Phobius"/>
    </source>
</evidence>
<keyword evidence="3 8" id="KW-0812">Transmembrane</keyword>
<evidence type="ECO:0000256" key="7">
    <source>
        <dbReference type="NCBIfam" id="TIGR03303"/>
    </source>
</evidence>
<evidence type="ECO:0000256" key="1">
    <source>
        <dbReference type="ARBA" id="ARBA00004370"/>
    </source>
</evidence>
<accession>A0ABU6IUK8</accession>
<keyword evidence="4" id="KW-0732">Signal</keyword>
<dbReference type="PIRSF" id="PIRSF006076">
    <property type="entry name" value="OM_assembly_OMP85"/>
    <property type="match status" value="1"/>
</dbReference>
<reference evidence="10 11" key="1">
    <citation type="submission" date="2024-01" db="EMBL/GenBank/DDBJ databases">
        <title>The strains designed SYSU M86414 and SYSU M84420 isolated from the marine sediment in San Sha City (Hainan Province, China).</title>
        <authorList>
            <person name="Guo D."/>
        </authorList>
    </citation>
    <scope>NUCLEOTIDE SEQUENCE [LARGE SCALE GENOMIC DNA]</scope>
    <source>
        <strain evidence="10 11">SYSU M84420</strain>
    </source>
</reference>
<evidence type="ECO:0000313" key="11">
    <source>
        <dbReference type="Proteomes" id="UP001355298"/>
    </source>
</evidence>
<dbReference type="EMBL" id="JAYMGW010000017">
    <property type="protein sequence ID" value="MEC4266667.1"/>
    <property type="molecule type" value="Genomic_DNA"/>
</dbReference>